<dbReference type="OrthoDB" id="5526694at2"/>
<keyword evidence="3" id="KW-1185">Reference proteome</keyword>
<dbReference type="EMBL" id="CP012333">
    <property type="protein sequence ID" value="AKU95350.1"/>
    <property type="molecule type" value="Genomic_DNA"/>
</dbReference>
<evidence type="ECO:0000313" key="2">
    <source>
        <dbReference type="EMBL" id="AKU95350.1"/>
    </source>
</evidence>
<dbReference type="Proteomes" id="UP000064967">
    <property type="component" value="Chromosome"/>
</dbReference>
<gene>
    <name evidence="2" type="ORF">AKJ09_02014</name>
</gene>
<dbReference type="KEGG" id="llu:AKJ09_02014"/>
<dbReference type="AlphaFoldDB" id="A0A0K1PP83"/>
<evidence type="ECO:0000256" key="1">
    <source>
        <dbReference type="SAM" id="MobiDB-lite"/>
    </source>
</evidence>
<protein>
    <submittedName>
        <fullName evidence="2">Uncharacterized protein</fullName>
    </submittedName>
</protein>
<organism evidence="2 3">
    <name type="scientific">Labilithrix luteola</name>
    <dbReference type="NCBI Taxonomy" id="1391654"/>
    <lineage>
        <taxon>Bacteria</taxon>
        <taxon>Pseudomonadati</taxon>
        <taxon>Myxococcota</taxon>
        <taxon>Polyangia</taxon>
        <taxon>Polyangiales</taxon>
        <taxon>Labilitrichaceae</taxon>
        <taxon>Labilithrix</taxon>
    </lineage>
</organism>
<dbReference type="STRING" id="1391654.AKJ09_02014"/>
<accession>A0A0K1PP83</accession>
<feature type="region of interest" description="Disordered" evidence="1">
    <location>
        <begin position="84"/>
        <end position="115"/>
    </location>
</feature>
<name>A0A0K1PP83_9BACT</name>
<evidence type="ECO:0000313" key="3">
    <source>
        <dbReference type="Proteomes" id="UP000064967"/>
    </source>
</evidence>
<dbReference type="RefSeq" id="WP_146646809.1">
    <property type="nucleotide sequence ID" value="NZ_CP012333.1"/>
</dbReference>
<reference evidence="2 3" key="1">
    <citation type="submission" date="2015-08" db="EMBL/GenBank/DDBJ databases">
        <authorList>
            <person name="Babu N.S."/>
            <person name="Beckwith C.J."/>
            <person name="Beseler K.G."/>
            <person name="Brison A."/>
            <person name="Carone J.V."/>
            <person name="Caskin T.P."/>
            <person name="Diamond M."/>
            <person name="Durham M.E."/>
            <person name="Foxe J.M."/>
            <person name="Go M."/>
            <person name="Henderson B.A."/>
            <person name="Jones I.B."/>
            <person name="McGettigan J.A."/>
            <person name="Micheletti S.J."/>
            <person name="Nasrallah M.E."/>
            <person name="Ortiz D."/>
            <person name="Piller C.R."/>
            <person name="Privatt S.R."/>
            <person name="Schneider S.L."/>
            <person name="Sharp S."/>
            <person name="Smith T.C."/>
            <person name="Stanton J.D."/>
            <person name="Ullery H.E."/>
            <person name="Wilson R.J."/>
            <person name="Serrano M.G."/>
            <person name="Buck G."/>
            <person name="Lee V."/>
            <person name="Wang Y."/>
            <person name="Carvalho R."/>
            <person name="Voegtly L."/>
            <person name="Shi R."/>
            <person name="Duckworth R."/>
            <person name="Johnson A."/>
            <person name="Loviza R."/>
            <person name="Walstead R."/>
            <person name="Shah Z."/>
            <person name="Kiflezghi M."/>
            <person name="Wade K."/>
            <person name="Ball S.L."/>
            <person name="Bradley K.W."/>
            <person name="Asai D.J."/>
            <person name="Bowman C.A."/>
            <person name="Russell D.A."/>
            <person name="Pope W.H."/>
            <person name="Jacobs-Sera D."/>
            <person name="Hendrix R.W."/>
            <person name="Hatfull G.F."/>
        </authorList>
    </citation>
    <scope>NUCLEOTIDE SEQUENCE [LARGE SCALE GENOMIC DNA]</scope>
    <source>
        <strain evidence="2 3">DSM 27648</strain>
    </source>
</reference>
<feature type="compositionally biased region" description="Polar residues" evidence="1">
    <location>
        <begin position="84"/>
        <end position="98"/>
    </location>
</feature>
<sequence length="263" mass="27894">MKDPIRLSIEDKGIERLLSATRRERPSPEQIDKALVRMTAAAALPPSVPALATSLSSRTWMSTWLPWTAVVGVAAIAMAGTVWTKSSTRSAPTPNTGAPVSGSVEEPQSAQPVPAVNIPPEVVSAEVVMRIDDLPTARTTESNPSRSVLLDAAAPAAPIARTENARPAVEAPTNTFPEELKFVVAARSALAGDPRASLRNADAYDARFPHGIFSEEIDAIRIEALAATGESARARALGERFLSEKDSSPYAGRVRTVLRSIAP</sequence>
<proteinExistence type="predicted"/>